<comment type="catalytic activity">
    <reaction evidence="7 8">
        <text>C-terminal L-cysteinyl-[HypE protein] + carbamoyl phosphate + ATP + H2O = C-terminal S-carboxamide-L-cysteinyl-[HypE protein] + AMP + phosphate + diphosphate + H(+)</text>
        <dbReference type="Rhea" id="RHEA:55636"/>
        <dbReference type="Rhea" id="RHEA-COMP:14247"/>
        <dbReference type="Rhea" id="RHEA-COMP:14392"/>
        <dbReference type="ChEBI" id="CHEBI:15377"/>
        <dbReference type="ChEBI" id="CHEBI:15378"/>
        <dbReference type="ChEBI" id="CHEBI:30616"/>
        <dbReference type="ChEBI" id="CHEBI:33019"/>
        <dbReference type="ChEBI" id="CHEBI:43474"/>
        <dbReference type="ChEBI" id="CHEBI:58228"/>
        <dbReference type="ChEBI" id="CHEBI:76913"/>
        <dbReference type="ChEBI" id="CHEBI:139126"/>
        <dbReference type="ChEBI" id="CHEBI:456215"/>
    </reaction>
</comment>
<feature type="domain" description="Acylphosphatase-like" evidence="10">
    <location>
        <begin position="19"/>
        <end position="107"/>
    </location>
</feature>
<evidence type="ECO:0000256" key="9">
    <source>
        <dbReference type="PROSITE-ProRule" id="PRU00520"/>
    </source>
</evidence>
<comment type="catalytic activity">
    <reaction evidence="9">
        <text>an acyl phosphate + H2O = a carboxylate + phosphate + H(+)</text>
        <dbReference type="Rhea" id="RHEA:14965"/>
        <dbReference type="ChEBI" id="CHEBI:15377"/>
        <dbReference type="ChEBI" id="CHEBI:15378"/>
        <dbReference type="ChEBI" id="CHEBI:29067"/>
        <dbReference type="ChEBI" id="CHEBI:43474"/>
        <dbReference type="ChEBI" id="CHEBI:59918"/>
        <dbReference type="EC" id="3.6.1.7"/>
    </reaction>
</comment>
<comment type="similarity">
    <text evidence="2 8">Belongs to the carbamoyltransferase HypF family.</text>
</comment>
<dbReference type="GO" id="GO:0003725">
    <property type="term" value="F:double-stranded RNA binding"/>
    <property type="evidence" value="ECO:0007669"/>
    <property type="project" value="InterPro"/>
</dbReference>
<keyword evidence="6" id="KW-0862">Zinc</keyword>
<dbReference type="GO" id="GO:0016743">
    <property type="term" value="F:carboxyl- or carbamoyltransferase activity"/>
    <property type="evidence" value="ECO:0007669"/>
    <property type="project" value="UniProtKB-UniRule"/>
</dbReference>
<feature type="active site" evidence="9">
    <location>
        <position position="52"/>
    </location>
</feature>
<dbReference type="Gene3D" id="3.30.420.40">
    <property type="match status" value="1"/>
</dbReference>
<dbReference type="Gene3D" id="3.30.420.360">
    <property type="match status" value="1"/>
</dbReference>
<evidence type="ECO:0000256" key="6">
    <source>
        <dbReference type="ARBA" id="ARBA00022833"/>
    </source>
</evidence>
<dbReference type="Gene3D" id="3.90.870.50">
    <property type="match status" value="1"/>
</dbReference>
<dbReference type="Pfam" id="PF17788">
    <property type="entry name" value="HypF_C"/>
    <property type="match status" value="1"/>
</dbReference>
<dbReference type="Gene3D" id="3.30.110.120">
    <property type="match status" value="1"/>
</dbReference>
<dbReference type="InterPro" id="IPR001792">
    <property type="entry name" value="Acylphosphatase-like_dom"/>
</dbReference>
<dbReference type="SUPFAM" id="SSF54975">
    <property type="entry name" value="Acylphosphatase/BLUF domain-like"/>
    <property type="match status" value="1"/>
</dbReference>
<dbReference type="InterPro" id="IPR051060">
    <property type="entry name" value="Carbamoyltrans_HypF-like"/>
</dbReference>
<evidence type="ECO:0000256" key="4">
    <source>
        <dbReference type="ARBA" id="ARBA00022723"/>
    </source>
</evidence>
<dbReference type="GO" id="GO:0008270">
    <property type="term" value="F:zinc ion binding"/>
    <property type="evidence" value="ECO:0007669"/>
    <property type="project" value="UniProtKB-KW"/>
</dbReference>
<dbReference type="Pfam" id="PF22521">
    <property type="entry name" value="HypF_C_2"/>
    <property type="match status" value="1"/>
</dbReference>
<dbReference type="UniPathway" id="UPA00335"/>
<evidence type="ECO:0000256" key="7">
    <source>
        <dbReference type="ARBA" id="ARBA00048220"/>
    </source>
</evidence>
<dbReference type="GO" id="GO:0003998">
    <property type="term" value="F:acylphosphatase activity"/>
    <property type="evidence" value="ECO:0007669"/>
    <property type="project" value="UniProtKB-EC"/>
</dbReference>
<evidence type="ECO:0000256" key="5">
    <source>
        <dbReference type="ARBA" id="ARBA00022771"/>
    </source>
</evidence>
<name>A0A158IJP4_9BURK</name>
<keyword evidence="9" id="KW-0378">Hydrolase</keyword>
<dbReference type="PROSITE" id="PS51163">
    <property type="entry name" value="YRDC"/>
    <property type="match status" value="1"/>
</dbReference>
<keyword evidence="4" id="KW-0479">Metal-binding</keyword>
<dbReference type="EC" id="6.2.-.-" evidence="8"/>
<dbReference type="InterPro" id="IPR006070">
    <property type="entry name" value="Sua5-like_dom"/>
</dbReference>
<keyword evidence="5" id="KW-0863">Zinc-finger</keyword>
<evidence type="ECO:0000313" key="12">
    <source>
        <dbReference type="EMBL" id="SAL56755.1"/>
    </source>
</evidence>
<evidence type="ECO:0000256" key="1">
    <source>
        <dbReference type="ARBA" id="ARBA00004711"/>
    </source>
</evidence>
<dbReference type="InterPro" id="IPR017945">
    <property type="entry name" value="DHBP_synth_RibB-like_a/b_dom"/>
</dbReference>
<dbReference type="InterPro" id="IPR041440">
    <property type="entry name" value="HypF_C"/>
</dbReference>
<dbReference type="Pfam" id="PF01300">
    <property type="entry name" value="Sua5_yciO_yrdC"/>
    <property type="match status" value="1"/>
</dbReference>
<dbReference type="InterPro" id="IPR004421">
    <property type="entry name" value="Carbamoyltransferase_HypF"/>
</dbReference>
<dbReference type="Proteomes" id="UP000054683">
    <property type="component" value="Unassembled WGS sequence"/>
</dbReference>
<dbReference type="Pfam" id="PF00708">
    <property type="entry name" value="Acylphosphatase"/>
    <property type="match status" value="1"/>
</dbReference>
<dbReference type="AlphaFoldDB" id="A0A158IJP4"/>
<evidence type="ECO:0000256" key="3">
    <source>
        <dbReference type="ARBA" id="ARBA00022598"/>
    </source>
</evidence>
<dbReference type="InterPro" id="IPR011125">
    <property type="entry name" value="Znf_HypF"/>
</dbReference>
<dbReference type="RefSeq" id="WP_062090481.1">
    <property type="nucleotide sequence ID" value="NZ_FCOK02000053.1"/>
</dbReference>
<dbReference type="EMBL" id="FCOK02000053">
    <property type="protein sequence ID" value="SAL56755.1"/>
    <property type="molecule type" value="Genomic_DNA"/>
</dbReference>
<dbReference type="OrthoDB" id="9808093at2"/>
<feature type="domain" description="YrdC-like" evidence="11">
    <location>
        <begin position="215"/>
        <end position="405"/>
    </location>
</feature>
<dbReference type="PANTHER" id="PTHR42959:SF1">
    <property type="entry name" value="CARBAMOYLTRANSFERASE HYPF"/>
    <property type="match status" value="1"/>
</dbReference>
<evidence type="ECO:0000313" key="13">
    <source>
        <dbReference type="Proteomes" id="UP000054683"/>
    </source>
</evidence>
<dbReference type="InterPro" id="IPR017968">
    <property type="entry name" value="Acylphosphatase_CS"/>
</dbReference>
<organism evidence="12 13">
    <name type="scientific">Caballeronia udeis</name>
    <dbReference type="NCBI Taxonomy" id="1232866"/>
    <lineage>
        <taxon>Bacteria</taxon>
        <taxon>Pseudomonadati</taxon>
        <taxon>Pseudomonadota</taxon>
        <taxon>Betaproteobacteria</taxon>
        <taxon>Burkholderiales</taxon>
        <taxon>Burkholderiaceae</taxon>
        <taxon>Caballeronia</taxon>
    </lineage>
</organism>
<gene>
    <name evidence="12" type="ORF">AWB69_06146</name>
</gene>
<dbReference type="Pfam" id="PF07503">
    <property type="entry name" value="zf-HYPF"/>
    <property type="match status" value="2"/>
</dbReference>
<sequence length="807" mass="87430">MSLCPPPVRDEPPVIFRAGEVIRVRGLVQGVGFRPTVWRLAHACGITGDVGNDGEGVLIHAWADTSTLDDFVDRLRSGCPPLGRIDSIERRVLHGTPPPSGGFRIVASTSGRAHTGVVPDAVTCRACIDETFDPASRRYGYAFTNCTHCGPRLSIVQAIPYDRPNTTMAAFALCAACASEYDDPADRRFHAQPVACPLCGPRLWLEQADGSLAEGDPLDTTRRFIQRGKIVAIKGLGGFQLACAASDHAAVAKLRALKRRERKPFALLARDVAMIERYCVVSAADEVLLESPGGPIVIMPMMSTIGRGMLDPFPGVAPGIGTLGFMLPSTPLHHLLMQSLDGPIVLTSGNLADEPQCIDNNEARQRLAGMADAWLMHDRDIARRVDDSVARVNCGVSRLLRRSRGYAPAPLRLPRDLAAAPPVLAMGAQQKNTFCLLRDGEAVVSHHIGELENGETYRDYMTSLARYQHLFEHDASFVAVDLHPEYLSRKLGIDIAQQRHLPLAEIQHHHAHVAACLAENDIGLGTDVLGIALDGLGMGQDNTLWGGEFLLGGYVDFKRLGSFTPVALPGGAYAIHEPWRNTYAHLSASLGWRRFAKQYAKLDLHRFLADRPLMLLDQMIDGGINSPVASSAGRLFDALAGALGVCRERVQYEGQAAIELEALIDTHTLHDEDDALAYPFDIVEKGTLLLIDPKPMWIALLDDMSRATPVPVMSARFHKGLAMAIVRMTIRLIGFTQVRTVALSGGVMQNRVLFEQLNARLAACGINVLTHRQVPSNDGGIALGQAAITAARALAPAFVEPRSTSCA</sequence>
<comment type="function">
    <text evidence="8">Involved in the maturation of [NiFe] hydrogenases. Along with HypE, it catalyzes the synthesis of the CN ligands of the active site iron of [NiFe]-hydrogenases. HypF functions as a carbamoyl transferase using carbamoylphosphate as a substrate and transferring the carboxamido moiety in an ATP-dependent reaction to the thiolate of the C-terminal cysteine of HypE yielding a protein-S-carboxamide.</text>
</comment>
<dbReference type="NCBIfam" id="TIGR00143">
    <property type="entry name" value="hypF"/>
    <property type="match status" value="1"/>
</dbReference>
<reference evidence="12 13" key="1">
    <citation type="submission" date="2016-01" db="EMBL/GenBank/DDBJ databases">
        <authorList>
            <person name="Oliw E.H."/>
        </authorList>
    </citation>
    <scope>NUCLEOTIDE SEQUENCE [LARGE SCALE GENOMIC DNA]</scope>
    <source>
        <strain evidence="12">LMG 27134</strain>
    </source>
</reference>
<protein>
    <recommendedName>
        <fullName evidence="8">Carbamoyltransferase HypF</fullName>
        <ecNumber evidence="8">6.2.-.-</ecNumber>
    </recommendedName>
</protein>
<dbReference type="InterPro" id="IPR036046">
    <property type="entry name" value="Acylphosphatase-like_dom_sf"/>
</dbReference>
<feature type="active site" evidence="9">
    <location>
        <position position="34"/>
    </location>
</feature>
<dbReference type="InterPro" id="IPR055128">
    <property type="entry name" value="HypF_C_2"/>
</dbReference>
<keyword evidence="3" id="KW-0436">Ligase</keyword>
<dbReference type="PANTHER" id="PTHR42959">
    <property type="entry name" value="CARBAMOYLTRANSFERASE"/>
    <property type="match status" value="1"/>
</dbReference>
<proteinExistence type="inferred from homology"/>
<dbReference type="GO" id="GO:0016874">
    <property type="term" value="F:ligase activity"/>
    <property type="evidence" value="ECO:0007669"/>
    <property type="project" value="UniProtKB-UniRule"/>
</dbReference>
<evidence type="ECO:0000256" key="8">
    <source>
        <dbReference type="PIRNR" id="PIRNR006256"/>
    </source>
</evidence>
<comment type="pathway">
    <text evidence="1 8">Protein modification; [NiFe] hydrogenase maturation.</text>
</comment>
<dbReference type="PROSITE" id="PS51160">
    <property type="entry name" value="ACYLPHOSPHATASE_3"/>
    <property type="match status" value="1"/>
</dbReference>
<evidence type="ECO:0000259" key="10">
    <source>
        <dbReference type="PROSITE" id="PS51160"/>
    </source>
</evidence>
<evidence type="ECO:0000256" key="2">
    <source>
        <dbReference type="ARBA" id="ARBA00008097"/>
    </source>
</evidence>
<dbReference type="GO" id="GO:0051604">
    <property type="term" value="P:protein maturation"/>
    <property type="evidence" value="ECO:0007669"/>
    <property type="project" value="TreeGrafter"/>
</dbReference>
<dbReference type="PIRSF" id="PIRSF006256">
    <property type="entry name" value="CMPcnvr_hdrg_mat"/>
    <property type="match status" value="1"/>
</dbReference>
<evidence type="ECO:0000259" key="11">
    <source>
        <dbReference type="PROSITE" id="PS51163"/>
    </source>
</evidence>
<dbReference type="SUPFAM" id="SSF55821">
    <property type="entry name" value="YrdC/RibB"/>
    <property type="match status" value="1"/>
</dbReference>
<dbReference type="PROSITE" id="PS00150">
    <property type="entry name" value="ACYLPHOSPHATASE_1"/>
    <property type="match status" value="1"/>
</dbReference>
<accession>A0A158IJP4</accession>